<evidence type="ECO:0000259" key="3">
    <source>
        <dbReference type="PROSITE" id="PS51767"/>
    </source>
</evidence>
<keyword evidence="2" id="KW-0732">Signal</keyword>
<dbReference type="PANTHER" id="PTHR47965">
    <property type="entry name" value="ASPARTYL PROTEASE-RELATED"/>
    <property type="match status" value="1"/>
</dbReference>
<reference evidence="4" key="1">
    <citation type="journal article" date="2019" name="Toxins">
        <title>Detection of Abrin-Like and Prepropulchellin-Like Toxin Genes and Transcripts Using Whole Genome Sequencing and Full-Length Transcript Sequencing of Abrus precatorius.</title>
        <authorList>
            <person name="Hovde B.T."/>
            <person name="Daligault H.E."/>
            <person name="Hanschen E.R."/>
            <person name="Kunde Y.A."/>
            <person name="Johnson M.B."/>
            <person name="Starkenburg S.R."/>
            <person name="Johnson S.L."/>
        </authorList>
    </citation>
    <scope>NUCLEOTIDE SEQUENCE [LARGE SCALE GENOMIC DNA]</scope>
</reference>
<dbReference type="GO" id="GO:0004190">
    <property type="term" value="F:aspartic-type endopeptidase activity"/>
    <property type="evidence" value="ECO:0007669"/>
    <property type="project" value="InterPro"/>
</dbReference>
<evidence type="ECO:0000313" key="4">
    <source>
        <dbReference type="Proteomes" id="UP000694853"/>
    </source>
</evidence>
<dbReference type="AlphaFoldDB" id="A0A8B8K6E8"/>
<dbReference type="InterPro" id="IPR001461">
    <property type="entry name" value="Aspartic_peptidase_A1"/>
</dbReference>
<dbReference type="GeneID" id="113852684"/>
<dbReference type="InterPro" id="IPR021109">
    <property type="entry name" value="Peptidase_aspartic_dom_sf"/>
</dbReference>
<evidence type="ECO:0000313" key="5">
    <source>
        <dbReference type="RefSeq" id="XP_027338829.1"/>
    </source>
</evidence>
<dbReference type="GO" id="GO:0006508">
    <property type="term" value="P:proteolysis"/>
    <property type="evidence" value="ECO:0007669"/>
    <property type="project" value="InterPro"/>
</dbReference>
<dbReference type="FunFam" id="2.40.70.10:FF:000096">
    <property type="entry name" value="Basic 7S globulin"/>
    <property type="match status" value="1"/>
</dbReference>
<dbReference type="Pfam" id="PF14541">
    <property type="entry name" value="TAXi_C"/>
    <property type="match status" value="1"/>
</dbReference>
<evidence type="ECO:0000256" key="1">
    <source>
        <dbReference type="ARBA" id="ARBA00007447"/>
    </source>
</evidence>
<feature type="signal peptide" evidence="2">
    <location>
        <begin position="1"/>
        <end position="21"/>
    </location>
</feature>
<dbReference type="OrthoDB" id="1882431at2759"/>
<feature type="domain" description="Peptidase A1" evidence="3">
    <location>
        <begin position="47"/>
        <end position="399"/>
    </location>
</feature>
<evidence type="ECO:0000256" key="2">
    <source>
        <dbReference type="SAM" id="SignalP"/>
    </source>
</evidence>
<protein>
    <submittedName>
        <fullName evidence="5">Basic 7S globulin 2-like</fullName>
    </submittedName>
</protein>
<dbReference type="InterPro" id="IPR032799">
    <property type="entry name" value="TAXi_C"/>
</dbReference>
<accession>A0A8B8K6E8</accession>
<sequence length="415" mass="44912">MATSLFYFFLCFLFLFTVSPSLPSSNGLPSSGFITLPIKVDPATHQYYTSIGIGTPQHNMNLAIDLAGKFLWYDCDSHYNSSSYNPVSCDSPKCPQGSPCIGCNGFPRKPGCTNNTCGLDVVNPFADTIFSGDMGEDFLFLPQIKVPRNFVSGCTDSDRFTTPLLVGLAKGIKGILGLARTPLTLPIQVSSSFNIPPKFTLCLPSSYYSKKTNIGEIFIGGRPSSSISVSRTGFGSSSDEYFIHVNSINIDDKPVKFKTSLLNVDENGNGGTKISTMSPYTVLHHSIYKSFVKDYVKAAKAIKIKRVKSVHPFVACFDANTIADRQAVPTINLVIEGQFGGESFEIFGHNSMVEVEKGVVCLAFVDGGRQAKTAVVIGGYQLEDRVLEFDLSTSILSFSSSLMLHNASCSDPASL</sequence>
<keyword evidence="4" id="KW-1185">Reference proteome</keyword>
<dbReference type="InterPro" id="IPR033121">
    <property type="entry name" value="PEPTIDASE_A1"/>
</dbReference>
<comment type="similarity">
    <text evidence="1">Belongs to the peptidase A1 family.</text>
</comment>
<proteinExistence type="inferred from homology"/>
<dbReference type="KEGG" id="aprc:113852684"/>
<gene>
    <name evidence="5" type="primary">LOC113852684</name>
</gene>
<feature type="chain" id="PRO_5034122577" evidence="2">
    <location>
        <begin position="22"/>
        <end position="415"/>
    </location>
</feature>
<reference evidence="5" key="2">
    <citation type="submission" date="2025-08" db="UniProtKB">
        <authorList>
            <consortium name="RefSeq"/>
        </authorList>
    </citation>
    <scope>IDENTIFICATION</scope>
    <source>
        <tissue evidence="5">Young leaves</tissue>
    </source>
</reference>
<dbReference type="SUPFAM" id="SSF50630">
    <property type="entry name" value="Acid proteases"/>
    <property type="match status" value="1"/>
</dbReference>
<dbReference type="PANTHER" id="PTHR47965:SF108">
    <property type="entry name" value="XYLOGLUCANASE-SPECIFIC ENDOGLUCANASE INHIBITOR PROTEIN"/>
    <property type="match status" value="1"/>
</dbReference>
<dbReference type="Pfam" id="PF14543">
    <property type="entry name" value="TAXi_N"/>
    <property type="match status" value="1"/>
</dbReference>
<dbReference type="Proteomes" id="UP000694853">
    <property type="component" value="Unplaced"/>
</dbReference>
<dbReference type="RefSeq" id="XP_027338829.1">
    <property type="nucleotide sequence ID" value="XM_027483028.1"/>
</dbReference>
<organism evidence="4 5">
    <name type="scientific">Abrus precatorius</name>
    <name type="common">Indian licorice</name>
    <name type="synonym">Glycine abrus</name>
    <dbReference type="NCBI Taxonomy" id="3816"/>
    <lineage>
        <taxon>Eukaryota</taxon>
        <taxon>Viridiplantae</taxon>
        <taxon>Streptophyta</taxon>
        <taxon>Embryophyta</taxon>
        <taxon>Tracheophyta</taxon>
        <taxon>Spermatophyta</taxon>
        <taxon>Magnoliopsida</taxon>
        <taxon>eudicotyledons</taxon>
        <taxon>Gunneridae</taxon>
        <taxon>Pentapetalae</taxon>
        <taxon>rosids</taxon>
        <taxon>fabids</taxon>
        <taxon>Fabales</taxon>
        <taxon>Fabaceae</taxon>
        <taxon>Papilionoideae</taxon>
        <taxon>50 kb inversion clade</taxon>
        <taxon>NPAAA clade</taxon>
        <taxon>indigoferoid/millettioid clade</taxon>
        <taxon>Abreae</taxon>
        <taxon>Abrus</taxon>
    </lineage>
</organism>
<name>A0A8B8K6E8_ABRPR</name>
<dbReference type="PROSITE" id="PS51767">
    <property type="entry name" value="PEPTIDASE_A1"/>
    <property type="match status" value="1"/>
</dbReference>
<dbReference type="InterPro" id="IPR032861">
    <property type="entry name" value="TAXi_N"/>
</dbReference>
<dbReference type="Gene3D" id="2.40.70.10">
    <property type="entry name" value="Acid Proteases"/>
    <property type="match status" value="2"/>
</dbReference>